<protein>
    <recommendedName>
        <fullName evidence="3">Tail assembly chaperone</fullName>
    </recommendedName>
</protein>
<organism evidence="1 2">
    <name type="scientific">Speluncibacter jeojiensis</name>
    <dbReference type="NCBI Taxonomy" id="2710754"/>
    <lineage>
        <taxon>Bacteria</taxon>
        <taxon>Bacillati</taxon>
        <taxon>Actinomycetota</taxon>
        <taxon>Actinomycetes</taxon>
        <taxon>Mycobacteriales</taxon>
        <taxon>Speluncibacteraceae</taxon>
        <taxon>Speluncibacter</taxon>
    </lineage>
</organism>
<sequence>MAVQKKARTAKPVIARELALEDFEEQALDALGSVPGITLILKTGEKVTIPHPMLVDDERQEVIERVQSGKDLDIKKVEVTDEDGNVTVEEVLGDTIDGEPAGAFSKRLALAILGEADYATFAAGGGKSGHVVLAWRTLTEGMDPKASN</sequence>
<evidence type="ECO:0000313" key="1">
    <source>
        <dbReference type="EMBL" id="MDG3013546.1"/>
    </source>
</evidence>
<evidence type="ECO:0000313" key="2">
    <source>
        <dbReference type="Proteomes" id="UP001152755"/>
    </source>
</evidence>
<dbReference type="AlphaFoldDB" id="A0A9X4M352"/>
<dbReference type="RefSeq" id="WP_332519139.1">
    <property type="nucleotide sequence ID" value="NZ_JANRHA010000001.1"/>
</dbReference>
<proteinExistence type="predicted"/>
<accession>A0A9X4M352</accession>
<reference evidence="1" key="1">
    <citation type="submission" date="2022-08" db="EMBL/GenBank/DDBJ databases">
        <title>Genome analysis of Corynebacteriales strain.</title>
        <authorList>
            <person name="Lee S.D."/>
        </authorList>
    </citation>
    <scope>NUCLEOTIDE SEQUENCE</scope>
    <source>
        <strain evidence="1">D3-21</strain>
    </source>
</reference>
<gene>
    <name evidence="1" type="ORF">NVS88_03120</name>
</gene>
<dbReference type="Proteomes" id="UP001152755">
    <property type="component" value="Unassembled WGS sequence"/>
</dbReference>
<dbReference type="EMBL" id="JANRHA010000001">
    <property type="protein sequence ID" value="MDG3013546.1"/>
    <property type="molecule type" value="Genomic_DNA"/>
</dbReference>
<comment type="caution">
    <text evidence="1">The sequence shown here is derived from an EMBL/GenBank/DDBJ whole genome shotgun (WGS) entry which is preliminary data.</text>
</comment>
<evidence type="ECO:0008006" key="3">
    <source>
        <dbReference type="Google" id="ProtNLM"/>
    </source>
</evidence>
<keyword evidence="2" id="KW-1185">Reference proteome</keyword>
<name>A0A9X4M352_9ACTN</name>